<feature type="region of interest" description="Disordered" evidence="1">
    <location>
        <begin position="55"/>
        <end position="279"/>
    </location>
</feature>
<gene>
    <name evidence="2" type="ORF">PPACK8108_LOCUS148</name>
</gene>
<feature type="compositionally biased region" description="Acidic residues" evidence="1">
    <location>
        <begin position="259"/>
        <end position="269"/>
    </location>
</feature>
<feature type="compositionally biased region" description="Polar residues" evidence="1">
    <location>
        <begin position="55"/>
        <end position="64"/>
    </location>
</feature>
<reference evidence="2" key="1">
    <citation type="submission" date="2022-06" db="EMBL/GenBank/DDBJ databases">
        <authorList>
            <consortium name="SYNGENTA / RWTH Aachen University"/>
        </authorList>
    </citation>
    <scope>NUCLEOTIDE SEQUENCE</scope>
</reference>
<feature type="compositionally biased region" description="Polar residues" evidence="1">
    <location>
        <begin position="800"/>
        <end position="815"/>
    </location>
</feature>
<comment type="caution">
    <text evidence="2">The sequence shown here is derived from an EMBL/GenBank/DDBJ whole genome shotgun (WGS) entry which is preliminary data.</text>
</comment>
<feature type="region of interest" description="Disordered" evidence="1">
    <location>
        <begin position="785"/>
        <end position="816"/>
    </location>
</feature>
<keyword evidence="3" id="KW-1185">Reference proteome</keyword>
<feature type="compositionally biased region" description="Polar residues" evidence="1">
    <location>
        <begin position="109"/>
        <end position="148"/>
    </location>
</feature>
<proteinExistence type="predicted"/>
<feature type="compositionally biased region" description="Low complexity" evidence="1">
    <location>
        <begin position="471"/>
        <end position="490"/>
    </location>
</feature>
<feature type="compositionally biased region" description="Polar residues" evidence="1">
    <location>
        <begin position="232"/>
        <end position="242"/>
    </location>
</feature>
<feature type="compositionally biased region" description="Polar residues" evidence="1">
    <location>
        <begin position="163"/>
        <end position="172"/>
    </location>
</feature>
<evidence type="ECO:0000313" key="3">
    <source>
        <dbReference type="Proteomes" id="UP001153365"/>
    </source>
</evidence>
<dbReference type="Proteomes" id="UP001153365">
    <property type="component" value="Unassembled WGS sequence"/>
</dbReference>
<feature type="compositionally biased region" description="Polar residues" evidence="1">
    <location>
        <begin position="711"/>
        <end position="728"/>
    </location>
</feature>
<evidence type="ECO:0000256" key="1">
    <source>
        <dbReference type="SAM" id="MobiDB-lite"/>
    </source>
</evidence>
<feature type="compositionally biased region" description="Polar residues" evidence="1">
    <location>
        <begin position="563"/>
        <end position="590"/>
    </location>
</feature>
<organism evidence="2 3">
    <name type="scientific">Phakopsora pachyrhizi</name>
    <name type="common">Asian soybean rust disease fungus</name>
    <dbReference type="NCBI Taxonomy" id="170000"/>
    <lineage>
        <taxon>Eukaryota</taxon>
        <taxon>Fungi</taxon>
        <taxon>Dikarya</taxon>
        <taxon>Basidiomycota</taxon>
        <taxon>Pucciniomycotina</taxon>
        <taxon>Pucciniomycetes</taxon>
        <taxon>Pucciniales</taxon>
        <taxon>Phakopsoraceae</taxon>
        <taxon>Phakopsora</taxon>
    </lineage>
</organism>
<accession>A0AAV0ACX7</accession>
<feature type="region of interest" description="Disordered" evidence="1">
    <location>
        <begin position="471"/>
        <end position="491"/>
    </location>
</feature>
<feature type="region of interest" description="Disordered" evidence="1">
    <location>
        <begin position="711"/>
        <end position="734"/>
    </location>
</feature>
<feature type="region of interest" description="Disordered" evidence="1">
    <location>
        <begin position="1"/>
        <end position="39"/>
    </location>
</feature>
<dbReference type="AlphaFoldDB" id="A0AAV0ACX7"/>
<dbReference type="EMBL" id="CALTRL010000009">
    <property type="protein sequence ID" value="CAH7665855.1"/>
    <property type="molecule type" value="Genomic_DNA"/>
</dbReference>
<name>A0AAV0ACX7_PHAPC</name>
<sequence>MDPWASTQAWDDDQSSSYNQKTLPTTDDIIGRTQSVDDEVDSKKITSILSIDGSSSNQVFSWQTPDPVPPQLNLFGWGVPSPTLRASSLDGLDDHPTLPQSSETEKVSSLDQMSDPSTPKISPSVSNNHPTISRTTGGSDAHDQNLSPHFTVPADHRRKTKSTDSLQDSSDTNSEEDFKTPEASDAGESKDETRLSPLHSDQLSNIHLPAIPSESQPPSGLGGWDQNRRFENSITSTDQQASLGFREPGWPSPPGSVVDDQDDLGDDSQDPWSTGQRQNHSQAVGLLELMFLNLFRGSSSEAFENAPRSSISGNAGFGTETFSENSTAMIKTVQSAISSTVAAATNATNSPILSRSIFSLTRSSSIKDSTGSSDLPSDQALPGDCLGSVKIPSDVPEQPQSGKAANKKTGFFGLWVSKPSTTTEASTTNLTAENFQSSHIGDNPIADVFNSSLKLNTEPKDTIVNLLEAGSAPSLSQSAPPDQSQDQSASRMSRLLGRFGKWSKNSPTDVGGINSPTTELTESDIKFLDSVSTQVPVIGSRNGSQPPGVDLFDLLLSENNSSLITNSPATSKPQPSKQTSLRSKPDQSTDFFDFPEYLDSSDFEKHDRRPAKGPMKLTGHRPPTLLEDLGLQETNQSEDQSKDDIDDLFSEFQSSVNNRIQSYPRATQSKTPTIDSRQKSPYGSSPLSGSNLSRLASPSNRPIAQVRMATSANTNQRSQSMVGSSFTNSPPIPILAPPPLPPGSSVPIIPRPQSLSPSLLPSNFENSKPRNVALILPVNPLSSQPSLPSIAPPQPPSSSVTLTSISGPQQSSRLSTPLAHPTLATTTVFIYSCFISEFTNIKDKFTLTHSAHRTTSTIIIILSVTKLFLKPTSEYRILQG</sequence>
<feature type="compositionally biased region" description="Basic and acidic residues" evidence="1">
    <location>
        <begin position="176"/>
        <end position="194"/>
    </location>
</feature>
<feature type="region of interest" description="Disordered" evidence="1">
    <location>
        <begin position="563"/>
        <end position="624"/>
    </location>
</feature>
<protein>
    <submittedName>
        <fullName evidence="2">Uncharacterized protein</fullName>
    </submittedName>
</protein>
<feature type="region of interest" description="Disordered" evidence="1">
    <location>
        <begin position="657"/>
        <end position="697"/>
    </location>
</feature>
<feature type="compositionally biased region" description="Polar residues" evidence="1">
    <location>
        <begin position="1"/>
        <end position="25"/>
    </location>
</feature>
<evidence type="ECO:0000313" key="2">
    <source>
        <dbReference type="EMBL" id="CAH7665855.1"/>
    </source>
</evidence>